<accession>A0ABW1U9H1</accession>
<evidence type="ECO:0000313" key="5">
    <source>
        <dbReference type="EMBL" id="MFC6289896.1"/>
    </source>
</evidence>
<comment type="caution">
    <text evidence="5">The sequence shown here is derived from an EMBL/GenBank/DDBJ whole genome shotgun (WGS) entry which is preliminary data.</text>
</comment>
<evidence type="ECO:0000256" key="2">
    <source>
        <dbReference type="ARBA" id="ARBA00023125"/>
    </source>
</evidence>
<reference evidence="6" key="1">
    <citation type="journal article" date="2019" name="Int. J. Syst. Evol. Microbiol.">
        <title>The Global Catalogue of Microorganisms (GCM) 10K type strain sequencing project: providing services to taxonomists for standard genome sequencing and annotation.</title>
        <authorList>
            <consortium name="The Broad Institute Genomics Platform"/>
            <consortium name="The Broad Institute Genome Sequencing Center for Infectious Disease"/>
            <person name="Wu L."/>
            <person name="Ma J."/>
        </authorList>
    </citation>
    <scope>NUCLEOTIDE SEQUENCE [LARGE SCALE GENOMIC DNA]</scope>
    <source>
        <strain evidence="6">CCM 8893</strain>
    </source>
</reference>
<dbReference type="Proteomes" id="UP001596258">
    <property type="component" value="Unassembled WGS sequence"/>
</dbReference>
<dbReference type="InterPro" id="IPR009057">
    <property type="entry name" value="Homeodomain-like_sf"/>
</dbReference>
<dbReference type="SMART" id="SM00342">
    <property type="entry name" value="HTH_ARAC"/>
    <property type="match status" value="1"/>
</dbReference>
<dbReference type="Pfam" id="PF12833">
    <property type="entry name" value="HTH_18"/>
    <property type="match status" value="1"/>
</dbReference>
<evidence type="ECO:0000256" key="3">
    <source>
        <dbReference type="ARBA" id="ARBA00023163"/>
    </source>
</evidence>
<keyword evidence="2" id="KW-0238">DNA-binding</keyword>
<protein>
    <submittedName>
        <fullName evidence="5">Helix-turn-helix domain-containing protein</fullName>
    </submittedName>
</protein>
<dbReference type="InterPro" id="IPR020449">
    <property type="entry name" value="Tscrpt_reg_AraC-type_HTH"/>
</dbReference>
<dbReference type="SUPFAM" id="SSF46689">
    <property type="entry name" value="Homeodomain-like"/>
    <property type="match status" value="2"/>
</dbReference>
<gene>
    <name evidence="5" type="ORF">ACFP1M_06845</name>
</gene>
<keyword evidence="1" id="KW-0805">Transcription regulation</keyword>
<evidence type="ECO:0000313" key="6">
    <source>
        <dbReference type="Proteomes" id="UP001596258"/>
    </source>
</evidence>
<dbReference type="InterPro" id="IPR018060">
    <property type="entry name" value="HTH_AraC"/>
</dbReference>
<dbReference type="PROSITE" id="PS00041">
    <property type="entry name" value="HTH_ARAC_FAMILY_1"/>
    <property type="match status" value="1"/>
</dbReference>
<dbReference type="PANTHER" id="PTHR43280:SF2">
    <property type="entry name" value="HTH-TYPE TRANSCRIPTIONAL REGULATOR EXSA"/>
    <property type="match status" value="1"/>
</dbReference>
<feature type="domain" description="HTH araC/xylS-type" evidence="4">
    <location>
        <begin position="1"/>
        <end position="99"/>
    </location>
</feature>
<sequence length="101" mass="11481">MQSTLYIQNHVNQKLSLALLAKKFECSDSSLAHLFKEKYNVTVGAYINSHKVDAAKYMLTNSQISISEIAYTLAFNSPSYFMKVFKQTSGMTATRYRKMHG</sequence>
<dbReference type="InterPro" id="IPR018062">
    <property type="entry name" value="HTH_AraC-typ_CS"/>
</dbReference>
<keyword evidence="3" id="KW-0804">Transcription</keyword>
<dbReference type="Gene3D" id="1.10.10.60">
    <property type="entry name" value="Homeodomain-like"/>
    <property type="match status" value="2"/>
</dbReference>
<evidence type="ECO:0000256" key="1">
    <source>
        <dbReference type="ARBA" id="ARBA00023015"/>
    </source>
</evidence>
<dbReference type="PROSITE" id="PS01124">
    <property type="entry name" value="HTH_ARAC_FAMILY_2"/>
    <property type="match status" value="1"/>
</dbReference>
<proteinExistence type="predicted"/>
<dbReference type="PRINTS" id="PR00032">
    <property type="entry name" value="HTHARAC"/>
</dbReference>
<organism evidence="5 6">
    <name type="scientific">Levilactobacillus angrenensis</name>
    <dbReference type="NCBI Taxonomy" id="2486020"/>
    <lineage>
        <taxon>Bacteria</taxon>
        <taxon>Bacillati</taxon>
        <taxon>Bacillota</taxon>
        <taxon>Bacilli</taxon>
        <taxon>Lactobacillales</taxon>
        <taxon>Lactobacillaceae</taxon>
        <taxon>Levilactobacillus</taxon>
    </lineage>
</organism>
<keyword evidence="6" id="KW-1185">Reference proteome</keyword>
<dbReference type="RefSeq" id="WP_225418681.1">
    <property type="nucleotide sequence ID" value="NZ_JBHSSO010000047.1"/>
</dbReference>
<name>A0ABW1U9H1_9LACO</name>
<dbReference type="EMBL" id="JBHSSO010000047">
    <property type="protein sequence ID" value="MFC6289896.1"/>
    <property type="molecule type" value="Genomic_DNA"/>
</dbReference>
<evidence type="ECO:0000259" key="4">
    <source>
        <dbReference type="PROSITE" id="PS01124"/>
    </source>
</evidence>
<dbReference type="PANTHER" id="PTHR43280">
    <property type="entry name" value="ARAC-FAMILY TRANSCRIPTIONAL REGULATOR"/>
    <property type="match status" value="1"/>
</dbReference>